<gene>
    <name evidence="5" type="ORF">EJC50_00030</name>
</gene>
<dbReference type="AlphaFoldDB" id="A0A3Q8X1F9"/>
<reference evidence="6" key="1">
    <citation type="submission" date="2018-12" db="EMBL/GenBank/DDBJ databases">
        <title>Genome sequence of Peanibacillus sp.</title>
        <authorList>
            <person name="Subramani G."/>
            <person name="Srinivasan S."/>
            <person name="Kim M.K."/>
        </authorList>
    </citation>
    <scope>NUCLEOTIDE SEQUENCE [LARGE SCALE GENOMIC DNA]</scope>
    <source>
        <strain evidence="6">18JY67-1</strain>
    </source>
</reference>
<dbReference type="InterPro" id="IPR006094">
    <property type="entry name" value="Oxid_FAD_bind_N"/>
</dbReference>
<dbReference type="PANTHER" id="PTHR11748">
    <property type="entry name" value="D-LACTATE DEHYDROGENASE"/>
    <property type="match status" value="1"/>
</dbReference>
<dbReference type="OrthoDB" id="9811261at2"/>
<evidence type="ECO:0000313" key="5">
    <source>
        <dbReference type="EMBL" id="AZN38239.1"/>
    </source>
</evidence>
<dbReference type="SUPFAM" id="SSF56176">
    <property type="entry name" value="FAD-binding/transporter-associated domain-like"/>
    <property type="match status" value="1"/>
</dbReference>
<sequence>MSKGWESGAAELLGESKLLLESSVVEKLSKDYYWYSPVLDGKLKGKLADGVVKAENEEDVAKTLAYAYAHRIPITPRGAGTGNYGQAVPLDGGILLDVSGLNSIIEIGDGYARCQCGVKLGLLEKAARESGQELRIYPSTLMVATIGGFISGGSGGIGSITWGNLWDGNVLEAVIYTMEQSPKRMVVTGPEVQHYIHSYGTTGIVTEVVIPLAPAKSWQESIFQFDSLEDAALFGNAVANDASIPKRMVSLSEWPLPSYFTPLKKQLERDSAAVLLETEAGYLEEVHAHAKQARGRMGYVKEPSQYRKGVSLSDFTWNHTTLWSLRADPTYTYLQSGLSASGFMEQLALIKGKFADEVLIHMEWMMAGGNIIPVALPVIKYSTEERLYEIVDYFESIEVSVSDPHTWAVSPRSATFSGMVERKRVNDPLGLLNPGKLVADPA</sequence>
<dbReference type="PROSITE" id="PS51387">
    <property type="entry name" value="FAD_PCMH"/>
    <property type="match status" value="1"/>
</dbReference>
<dbReference type="SUPFAM" id="SSF55103">
    <property type="entry name" value="FAD-linked oxidases, C-terminal domain"/>
    <property type="match status" value="1"/>
</dbReference>
<organism evidence="5 6">
    <name type="scientific">Paenibacillus albus</name>
    <dbReference type="NCBI Taxonomy" id="2495582"/>
    <lineage>
        <taxon>Bacteria</taxon>
        <taxon>Bacillati</taxon>
        <taxon>Bacillota</taxon>
        <taxon>Bacilli</taxon>
        <taxon>Bacillales</taxon>
        <taxon>Paenibacillaceae</taxon>
        <taxon>Paenibacillus</taxon>
    </lineage>
</organism>
<name>A0A3Q8X1F9_9BACL</name>
<keyword evidence="6" id="KW-1185">Reference proteome</keyword>
<dbReference type="Pfam" id="PF01565">
    <property type="entry name" value="FAD_binding_4"/>
    <property type="match status" value="1"/>
</dbReference>
<dbReference type="EMBL" id="CP034437">
    <property type="protein sequence ID" value="AZN38239.1"/>
    <property type="molecule type" value="Genomic_DNA"/>
</dbReference>
<evidence type="ECO:0000256" key="2">
    <source>
        <dbReference type="ARBA" id="ARBA00022827"/>
    </source>
</evidence>
<proteinExistence type="predicted"/>
<keyword evidence="1" id="KW-0285">Flavoprotein</keyword>
<dbReference type="InterPro" id="IPR016169">
    <property type="entry name" value="FAD-bd_PCMH_sub2"/>
</dbReference>
<dbReference type="InterPro" id="IPR016166">
    <property type="entry name" value="FAD-bd_PCMH"/>
</dbReference>
<dbReference type="GO" id="GO:0071949">
    <property type="term" value="F:FAD binding"/>
    <property type="evidence" value="ECO:0007669"/>
    <property type="project" value="InterPro"/>
</dbReference>
<protein>
    <submittedName>
        <fullName evidence="5">FAD-binding oxidoreductase</fullName>
    </submittedName>
</protein>
<accession>A0A3Q8X1F9</accession>
<keyword evidence="2" id="KW-0274">FAD</keyword>
<evidence type="ECO:0000259" key="4">
    <source>
        <dbReference type="PROSITE" id="PS51387"/>
    </source>
</evidence>
<dbReference type="KEGG" id="palb:EJC50_00030"/>
<dbReference type="Proteomes" id="UP000272528">
    <property type="component" value="Chromosome"/>
</dbReference>
<dbReference type="GO" id="GO:1903457">
    <property type="term" value="P:lactate catabolic process"/>
    <property type="evidence" value="ECO:0007669"/>
    <property type="project" value="TreeGrafter"/>
</dbReference>
<dbReference type="Gene3D" id="3.30.465.10">
    <property type="match status" value="1"/>
</dbReference>
<dbReference type="InterPro" id="IPR016164">
    <property type="entry name" value="FAD-linked_Oxase-like_C"/>
</dbReference>
<feature type="domain" description="FAD-binding PCMH-type" evidence="4">
    <location>
        <begin position="44"/>
        <end position="215"/>
    </location>
</feature>
<dbReference type="RefSeq" id="WP_126011190.1">
    <property type="nucleotide sequence ID" value="NZ_CP034437.1"/>
</dbReference>
<evidence type="ECO:0000256" key="1">
    <source>
        <dbReference type="ARBA" id="ARBA00022630"/>
    </source>
</evidence>
<evidence type="ECO:0000256" key="3">
    <source>
        <dbReference type="ARBA" id="ARBA00023002"/>
    </source>
</evidence>
<dbReference type="GO" id="GO:0004458">
    <property type="term" value="F:D-lactate dehydrogenase (cytochrome) activity"/>
    <property type="evidence" value="ECO:0007669"/>
    <property type="project" value="TreeGrafter"/>
</dbReference>
<evidence type="ECO:0000313" key="6">
    <source>
        <dbReference type="Proteomes" id="UP000272528"/>
    </source>
</evidence>
<keyword evidence="3" id="KW-0560">Oxidoreductase</keyword>
<dbReference type="InterPro" id="IPR036318">
    <property type="entry name" value="FAD-bd_PCMH-like_sf"/>
</dbReference>
<dbReference type="GO" id="GO:0008720">
    <property type="term" value="F:D-lactate dehydrogenase (NAD+) activity"/>
    <property type="evidence" value="ECO:0007669"/>
    <property type="project" value="TreeGrafter"/>
</dbReference>
<dbReference type="PANTHER" id="PTHR11748:SF119">
    <property type="entry name" value="D-2-HYDROXYGLUTARATE DEHYDROGENASE"/>
    <property type="match status" value="1"/>
</dbReference>